<name>J4GTI6_9APHY</name>
<dbReference type="SUPFAM" id="SSF52266">
    <property type="entry name" value="SGNH hydrolase"/>
    <property type="match status" value="1"/>
</dbReference>
<dbReference type="STRING" id="599839.J4GTI6"/>
<dbReference type="Proteomes" id="UP000006352">
    <property type="component" value="Unassembled WGS sequence"/>
</dbReference>
<dbReference type="HOGENOM" id="CLU_015101_4_1_1"/>
<dbReference type="InterPro" id="IPR001087">
    <property type="entry name" value="GDSL"/>
</dbReference>
<evidence type="ECO:0000256" key="1">
    <source>
        <dbReference type="ARBA" id="ARBA00022801"/>
    </source>
</evidence>
<dbReference type="InterPro" id="IPR051058">
    <property type="entry name" value="GDSL_Est/Lipase"/>
</dbReference>
<dbReference type="PANTHER" id="PTHR45648:SF22">
    <property type="entry name" value="GDSL LIPASE_ACYLHYDROLASE FAMILY PROTEIN (AFU_ORTHOLOGUE AFUA_4G14700)"/>
    <property type="match status" value="1"/>
</dbReference>
<dbReference type="InterPro" id="IPR036514">
    <property type="entry name" value="SGNH_hydro_sf"/>
</dbReference>
<dbReference type="OrthoDB" id="1600564at2759"/>
<keyword evidence="4" id="KW-1185">Reference proteome</keyword>
<keyword evidence="1" id="KW-0378">Hydrolase</keyword>
<dbReference type="Pfam" id="PF00657">
    <property type="entry name" value="Lipase_GDSL"/>
    <property type="match status" value="1"/>
</dbReference>
<dbReference type="CDD" id="cd01846">
    <property type="entry name" value="fatty_acyltransferase_like"/>
    <property type="match status" value="1"/>
</dbReference>
<sequence>MGSVISRSSRINASDSVTNSTTITTGPHWRGLQNISHLIIFGDSYSDVGYRPKYSPAPTKDNPLGEPFPASTYSEPDTPNWVGHLITKYLSHGSVLVYDYAVGGDTVRGVSTQVRAGFLPGAGQKPTWAPWSSTDALFITWIGINDCGFGGKEQIQKSINKLFEEQEELFSVGARNFLFIDIPPVHVSPTCQSLRKRRGEAASHIFEFWNSELRSRISVFSTSHPAATVMLFSSWDTFMRILNDPISHGFEKEDIAKSRGSFWVDHLHPTTKVHDWIAKDLYEFLVAQSTHTSTE</sequence>
<accession>J4GTI6</accession>
<dbReference type="Gene3D" id="3.40.50.1110">
    <property type="entry name" value="SGNH hydrolase"/>
    <property type="match status" value="1"/>
</dbReference>
<protein>
    <recommendedName>
        <fullName evidence="5">SGNH hydrolase-type esterase domain-containing protein</fullName>
    </recommendedName>
</protein>
<proteinExistence type="predicted"/>
<dbReference type="GeneID" id="24099521"/>
<organism evidence="3 4">
    <name type="scientific">Fibroporia radiculosa</name>
    <dbReference type="NCBI Taxonomy" id="599839"/>
    <lineage>
        <taxon>Eukaryota</taxon>
        <taxon>Fungi</taxon>
        <taxon>Dikarya</taxon>
        <taxon>Basidiomycota</taxon>
        <taxon>Agaricomycotina</taxon>
        <taxon>Agaricomycetes</taxon>
        <taxon>Polyporales</taxon>
        <taxon>Fibroporiaceae</taxon>
        <taxon>Fibroporia</taxon>
    </lineage>
</organism>
<evidence type="ECO:0000313" key="3">
    <source>
        <dbReference type="EMBL" id="CCM04610.1"/>
    </source>
</evidence>
<dbReference type="RefSeq" id="XP_012183893.1">
    <property type="nucleotide sequence ID" value="XM_012328503.1"/>
</dbReference>
<dbReference type="InParanoid" id="J4GTI6"/>
<dbReference type="AlphaFoldDB" id="J4GTI6"/>
<evidence type="ECO:0000256" key="2">
    <source>
        <dbReference type="SAM" id="MobiDB-lite"/>
    </source>
</evidence>
<reference evidence="3 4" key="1">
    <citation type="journal article" date="2012" name="Appl. Environ. Microbiol.">
        <title>Short-read sequencing for genomic analysis of the brown rot fungus Fibroporia radiculosa.</title>
        <authorList>
            <person name="Tang J.D."/>
            <person name="Perkins A.D."/>
            <person name="Sonstegard T.S."/>
            <person name="Schroeder S.G."/>
            <person name="Burgess S.C."/>
            <person name="Diehl S.V."/>
        </authorList>
    </citation>
    <scope>NUCLEOTIDE SEQUENCE [LARGE SCALE GENOMIC DNA]</scope>
    <source>
        <strain evidence="3 4">TFFH 294</strain>
    </source>
</reference>
<feature type="region of interest" description="Disordered" evidence="2">
    <location>
        <begin position="1"/>
        <end position="26"/>
    </location>
</feature>
<gene>
    <name evidence="3" type="ORF">FIBRA_06792</name>
</gene>
<evidence type="ECO:0000313" key="4">
    <source>
        <dbReference type="Proteomes" id="UP000006352"/>
    </source>
</evidence>
<feature type="compositionally biased region" description="Polar residues" evidence="2">
    <location>
        <begin position="1"/>
        <end position="25"/>
    </location>
</feature>
<dbReference type="GO" id="GO:0016788">
    <property type="term" value="F:hydrolase activity, acting on ester bonds"/>
    <property type="evidence" value="ECO:0007669"/>
    <property type="project" value="InterPro"/>
</dbReference>
<dbReference type="EMBL" id="HE797160">
    <property type="protein sequence ID" value="CCM04610.1"/>
    <property type="molecule type" value="Genomic_DNA"/>
</dbReference>
<dbReference type="PANTHER" id="PTHR45648">
    <property type="entry name" value="GDSL LIPASE/ACYLHYDROLASE FAMILY PROTEIN (AFU_ORTHOLOGUE AFUA_4G14700)"/>
    <property type="match status" value="1"/>
</dbReference>
<evidence type="ECO:0008006" key="5">
    <source>
        <dbReference type="Google" id="ProtNLM"/>
    </source>
</evidence>